<gene>
    <name evidence="1" type="ORF">B0T16DRAFT_177851</name>
</gene>
<reference evidence="1" key="1">
    <citation type="submission" date="2023-06" db="EMBL/GenBank/DDBJ databases">
        <title>Genome-scale phylogeny and comparative genomics of the fungal order Sordariales.</title>
        <authorList>
            <consortium name="Lawrence Berkeley National Laboratory"/>
            <person name="Hensen N."/>
            <person name="Bonometti L."/>
            <person name="Westerberg I."/>
            <person name="Brannstrom I.O."/>
            <person name="Guillou S."/>
            <person name="Cros-Aarteil S."/>
            <person name="Calhoun S."/>
            <person name="Haridas S."/>
            <person name="Kuo A."/>
            <person name="Mondo S."/>
            <person name="Pangilinan J."/>
            <person name="Riley R."/>
            <person name="Labutti K."/>
            <person name="Andreopoulos B."/>
            <person name="Lipzen A."/>
            <person name="Chen C."/>
            <person name="Yanf M."/>
            <person name="Daum C."/>
            <person name="Ng V."/>
            <person name="Clum A."/>
            <person name="Steindorff A."/>
            <person name="Ohm R."/>
            <person name="Martin F."/>
            <person name="Silar P."/>
            <person name="Natvig D."/>
            <person name="Lalanne C."/>
            <person name="Gautier V."/>
            <person name="Ament-Velasquez S.L."/>
            <person name="Kruys A."/>
            <person name="Hutchinson M.I."/>
            <person name="Powell A.J."/>
            <person name="Barry K."/>
            <person name="Miller A.N."/>
            <person name="Grigoriev I.V."/>
            <person name="Debuchy R."/>
            <person name="Gladieux P."/>
            <person name="Thoren M.H."/>
            <person name="Johannesson H."/>
        </authorList>
    </citation>
    <scope>NUCLEOTIDE SEQUENCE</scope>
    <source>
        <strain evidence="1">SMH2532-1</strain>
    </source>
</reference>
<evidence type="ECO:0000313" key="2">
    <source>
        <dbReference type="Proteomes" id="UP001174936"/>
    </source>
</evidence>
<name>A0AA40CMR6_9PEZI</name>
<protein>
    <submittedName>
        <fullName evidence="1">Uncharacterized protein</fullName>
    </submittedName>
</protein>
<dbReference type="Proteomes" id="UP001174936">
    <property type="component" value="Unassembled WGS sequence"/>
</dbReference>
<proteinExistence type="predicted"/>
<dbReference type="AlphaFoldDB" id="A0AA40CMR6"/>
<dbReference type="EMBL" id="JAULSV010000005">
    <property type="protein sequence ID" value="KAK0643118.1"/>
    <property type="molecule type" value="Genomic_DNA"/>
</dbReference>
<keyword evidence="2" id="KW-1185">Reference proteome</keyword>
<sequence length="95" mass="11094">MCLCSWLWFRKGHERVGLQHRLRRHEEHKRTGRSSQFAEHALSRRRLQLPAARGCNLRPPLSTLRRPSLGVIGTLTRITVEIDGRLEVLDRMSKT</sequence>
<accession>A0AA40CMR6</accession>
<comment type="caution">
    <text evidence="1">The sequence shown here is derived from an EMBL/GenBank/DDBJ whole genome shotgun (WGS) entry which is preliminary data.</text>
</comment>
<organism evidence="1 2">
    <name type="scientific">Cercophora newfieldiana</name>
    <dbReference type="NCBI Taxonomy" id="92897"/>
    <lineage>
        <taxon>Eukaryota</taxon>
        <taxon>Fungi</taxon>
        <taxon>Dikarya</taxon>
        <taxon>Ascomycota</taxon>
        <taxon>Pezizomycotina</taxon>
        <taxon>Sordariomycetes</taxon>
        <taxon>Sordariomycetidae</taxon>
        <taxon>Sordariales</taxon>
        <taxon>Lasiosphaeriaceae</taxon>
        <taxon>Cercophora</taxon>
    </lineage>
</organism>
<evidence type="ECO:0000313" key="1">
    <source>
        <dbReference type="EMBL" id="KAK0643118.1"/>
    </source>
</evidence>